<keyword evidence="1" id="KW-0812">Transmembrane</keyword>
<sequence length="709" mass="77386">MRRRQSGYLLAEMAIAVAVIGTVAWAGNWWMDAQIEEAFDDATLAIGNGLREYNAALGAYQTQYFQNLLLDKDVVRCQVDPQNRPIDAAGQVTDGLNCAPQLDASGQPVRLLAGTGETKRPSQAKLQALGLLRSDFPATWRMPHYLVDMPFESVIRKTPACPDPVPPGTTLPSGCGLESFAWLPAQVVQEANNAQLDLRRIGWVVRKLGHLAASNTTAGDLKRFTGLDDRVVVDGKTWPELRPFTFYAGFLGMRNGYASQGYSEFLRRDGTLEMTGDLNVGGHRVVNVGGIEFAETFTPRIGEPCNLNSIDAATRLVIDPPTGPDTRERKQRRFMAKPGTIGSIQLDKPTAAANQNYASGMLLACSYDQNRTTDPSKPQFSWLKATGGVSGQEEAIAGMMDGYETNANYSCWPDNIPGGGAASQVSTNFSSSIPSHGIPFWNQNPNNPYNMNYGLSYLKALMMGGKVLMYARQVQPQYGGGSMNRWILAGIGEGYDPTSDYTFFTTASNGAVPVAIPAYDNQIGTWTCRVPGYLNRITGKIEGDPQMSAFSSFWFGPNGVFYSAGGTRWITANKGTQNTPEFSKQETLSEVPYQVNADDASKSSLKVTVPVTHCSSNSVNGINYVESCTTGNTEVSVRGQYRDQTTDRVDTSGNVKPVWYQTPISVTQTFSWRRKTTCTDASGKPYDWSLAPSLTRRAPSIIYCQPGFD</sequence>
<keyword evidence="3" id="KW-1185">Reference proteome</keyword>
<dbReference type="RefSeq" id="WP_284103031.1">
    <property type="nucleotide sequence ID" value="NZ_JARRAF010000047.1"/>
</dbReference>
<dbReference type="Proteomes" id="UP001172778">
    <property type="component" value="Unassembled WGS sequence"/>
</dbReference>
<evidence type="ECO:0000256" key="1">
    <source>
        <dbReference type="SAM" id="Phobius"/>
    </source>
</evidence>
<evidence type="ECO:0008006" key="4">
    <source>
        <dbReference type="Google" id="ProtNLM"/>
    </source>
</evidence>
<evidence type="ECO:0000313" key="2">
    <source>
        <dbReference type="EMBL" id="MDK2126710.1"/>
    </source>
</evidence>
<keyword evidence="1" id="KW-0472">Membrane</keyword>
<feature type="transmembrane region" description="Helical" evidence="1">
    <location>
        <begin position="7"/>
        <end position="31"/>
    </location>
</feature>
<keyword evidence="1" id="KW-1133">Transmembrane helix</keyword>
<reference evidence="2" key="1">
    <citation type="submission" date="2023-03" db="EMBL/GenBank/DDBJ databases">
        <title>Chitinimonas shenzhenensis gen. nov., sp. nov., a novel member of family Burkholderiaceae isolated from activated sludge collected in Shen Zhen, China.</title>
        <authorList>
            <person name="Wang X."/>
        </authorList>
    </citation>
    <scope>NUCLEOTIDE SEQUENCE</scope>
    <source>
        <strain evidence="2">DQS-5</strain>
    </source>
</reference>
<protein>
    <recommendedName>
        <fullName evidence="4">Shufflon system plasmid conjugative transfer pilus tip adhesin PilV</fullName>
    </recommendedName>
</protein>
<proteinExistence type="predicted"/>
<gene>
    <name evidence="2" type="ORF">PZA18_21935</name>
</gene>
<evidence type="ECO:0000313" key="3">
    <source>
        <dbReference type="Proteomes" id="UP001172778"/>
    </source>
</evidence>
<comment type="caution">
    <text evidence="2">The sequence shown here is derived from an EMBL/GenBank/DDBJ whole genome shotgun (WGS) entry which is preliminary data.</text>
</comment>
<organism evidence="2 3">
    <name type="scientific">Parachitinimonas caeni</name>
    <dbReference type="NCBI Taxonomy" id="3031301"/>
    <lineage>
        <taxon>Bacteria</taxon>
        <taxon>Pseudomonadati</taxon>
        <taxon>Pseudomonadota</taxon>
        <taxon>Betaproteobacteria</taxon>
        <taxon>Neisseriales</taxon>
        <taxon>Chitinibacteraceae</taxon>
        <taxon>Parachitinimonas</taxon>
    </lineage>
</organism>
<accession>A0ABT7E325</accession>
<dbReference type="EMBL" id="JARRAF010000047">
    <property type="protein sequence ID" value="MDK2126710.1"/>
    <property type="molecule type" value="Genomic_DNA"/>
</dbReference>
<name>A0ABT7E325_9NEIS</name>